<dbReference type="OrthoDB" id="3671548at2"/>
<dbReference type="Pfam" id="PF02261">
    <property type="entry name" value="Asp_decarbox"/>
    <property type="match status" value="1"/>
</dbReference>
<evidence type="ECO:0000313" key="2">
    <source>
        <dbReference type="Proteomes" id="UP000323454"/>
    </source>
</evidence>
<reference evidence="1 2" key="2">
    <citation type="submission" date="2019-09" db="EMBL/GenBank/DDBJ databases">
        <authorList>
            <person name="Jin C."/>
        </authorList>
    </citation>
    <scope>NUCLEOTIDE SEQUENCE [LARGE SCALE GENOMIC DNA]</scope>
    <source>
        <strain evidence="1 2">AN110305</strain>
    </source>
</reference>
<protein>
    <submittedName>
        <fullName evidence="1">Uncharacterized protein</fullName>
    </submittedName>
</protein>
<dbReference type="AlphaFoldDB" id="A0A5B2XVX8"/>
<name>A0A5B2XVX8_9PSEU</name>
<dbReference type="Proteomes" id="UP000323454">
    <property type="component" value="Unassembled WGS sequence"/>
</dbReference>
<sequence>MNNASALYTIKRSCLHNVRVTSSVRDSTADIPEGIVLPAAMMEMMDFAPFEQVIVTKIGGDNWMNRMHSFVLPGEGDAVEVRGALAHLLAVGDVCCAISRTTLNAEQHEQQLTERFDIPLVDARFYPEEEVVNDYSKAKILLENNGQYRKVDFLPEDVVAQRRALPRTVLSNLLAGLEIQEVERRGCIEMSAELPIEYMRRAGFCANQSILVYNQSRGGASAESYVVPSLTKKTIGISGALSAVADLGDRVSEAAYVSTTEQFTPTICNLRKDPVPSA</sequence>
<organism evidence="1 2">
    <name type="scientific">Solihabitans fulvus</name>
    <dbReference type="NCBI Taxonomy" id="1892852"/>
    <lineage>
        <taxon>Bacteria</taxon>
        <taxon>Bacillati</taxon>
        <taxon>Actinomycetota</taxon>
        <taxon>Actinomycetes</taxon>
        <taxon>Pseudonocardiales</taxon>
        <taxon>Pseudonocardiaceae</taxon>
        <taxon>Solihabitans</taxon>
    </lineage>
</organism>
<dbReference type="GO" id="GO:0006523">
    <property type="term" value="P:alanine biosynthetic process"/>
    <property type="evidence" value="ECO:0007669"/>
    <property type="project" value="InterPro"/>
</dbReference>
<dbReference type="Gene3D" id="2.40.40.20">
    <property type="match status" value="2"/>
</dbReference>
<dbReference type="GO" id="GO:0004068">
    <property type="term" value="F:aspartate 1-decarboxylase activity"/>
    <property type="evidence" value="ECO:0007669"/>
    <property type="project" value="InterPro"/>
</dbReference>
<keyword evidence="2" id="KW-1185">Reference proteome</keyword>
<dbReference type="EMBL" id="VUOB01000001">
    <property type="protein sequence ID" value="KAA2267042.1"/>
    <property type="molecule type" value="Genomic_DNA"/>
</dbReference>
<accession>A0A5B2XVX8</accession>
<proteinExistence type="predicted"/>
<gene>
    <name evidence="1" type="ORF">F0L68_00455</name>
</gene>
<dbReference type="RefSeq" id="WP_149847350.1">
    <property type="nucleotide sequence ID" value="NZ_VUOB01000001.1"/>
</dbReference>
<dbReference type="InterPro" id="IPR003190">
    <property type="entry name" value="Asp_decarbox"/>
</dbReference>
<comment type="caution">
    <text evidence="1">The sequence shown here is derived from an EMBL/GenBank/DDBJ whole genome shotgun (WGS) entry which is preliminary data.</text>
</comment>
<reference evidence="1 2" key="1">
    <citation type="submission" date="2019-09" db="EMBL/GenBank/DDBJ databases">
        <title>Goodfellowia gen. nov., a new genus of the Pseudonocardineae related to Actinoalloteichus, containing Goodfellowia coeruleoviolacea gen. nov., comb. nov. gen. nov., comb. nov.</title>
        <authorList>
            <person name="Labeda D."/>
        </authorList>
    </citation>
    <scope>NUCLEOTIDE SEQUENCE [LARGE SCALE GENOMIC DNA]</scope>
    <source>
        <strain evidence="1 2">AN110305</strain>
    </source>
</reference>
<evidence type="ECO:0000313" key="1">
    <source>
        <dbReference type="EMBL" id="KAA2267042.1"/>
    </source>
</evidence>